<dbReference type="Proteomes" id="UP001148786">
    <property type="component" value="Unassembled WGS sequence"/>
</dbReference>
<dbReference type="AlphaFoldDB" id="A0A9W8JSB2"/>
<protein>
    <submittedName>
        <fullName evidence="2">Uncharacterized protein</fullName>
    </submittedName>
</protein>
<evidence type="ECO:0000256" key="1">
    <source>
        <dbReference type="SAM" id="MobiDB-lite"/>
    </source>
</evidence>
<comment type="caution">
    <text evidence="2">The sequence shown here is derived from an EMBL/GenBank/DDBJ whole genome shotgun (WGS) entry which is preliminary data.</text>
</comment>
<accession>A0A9W8JSB2</accession>
<evidence type="ECO:0000313" key="2">
    <source>
        <dbReference type="EMBL" id="KAJ3500379.1"/>
    </source>
</evidence>
<reference evidence="2" key="1">
    <citation type="submission" date="2022-07" db="EMBL/GenBank/DDBJ databases">
        <title>Genome Sequence of Agrocybe chaxingu.</title>
        <authorList>
            <person name="Buettner E."/>
        </authorList>
    </citation>
    <scope>NUCLEOTIDE SEQUENCE</scope>
    <source>
        <strain evidence="2">MP-N11</strain>
    </source>
</reference>
<proteinExistence type="predicted"/>
<name>A0A9W8JSB2_9AGAR</name>
<organism evidence="2 3">
    <name type="scientific">Agrocybe chaxingu</name>
    <dbReference type="NCBI Taxonomy" id="84603"/>
    <lineage>
        <taxon>Eukaryota</taxon>
        <taxon>Fungi</taxon>
        <taxon>Dikarya</taxon>
        <taxon>Basidiomycota</taxon>
        <taxon>Agaricomycotina</taxon>
        <taxon>Agaricomycetes</taxon>
        <taxon>Agaricomycetidae</taxon>
        <taxon>Agaricales</taxon>
        <taxon>Agaricineae</taxon>
        <taxon>Strophariaceae</taxon>
        <taxon>Agrocybe</taxon>
    </lineage>
</organism>
<feature type="region of interest" description="Disordered" evidence="1">
    <location>
        <begin position="1"/>
        <end position="29"/>
    </location>
</feature>
<dbReference type="OrthoDB" id="2690066at2759"/>
<keyword evidence="3" id="KW-1185">Reference proteome</keyword>
<dbReference type="EMBL" id="JANKHO010001615">
    <property type="protein sequence ID" value="KAJ3500379.1"/>
    <property type="molecule type" value="Genomic_DNA"/>
</dbReference>
<sequence>MNANFTFPPPKPVMPRPPSAYRPKAKAPSRSSNALRASVLEAALELGVGTNPLVSDWMFSNSLKEEDEEVCALYWLWPRNFVLAVSFFLPARLGSSERDNFACRSQAHRMIRALDVARGCPTHILLSCQHTLGIPFASRLPKPMRT</sequence>
<evidence type="ECO:0000313" key="3">
    <source>
        <dbReference type="Proteomes" id="UP001148786"/>
    </source>
</evidence>
<feature type="compositionally biased region" description="Pro residues" evidence="1">
    <location>
        <begin position="7"/>
        <end position="20"/>
    </location>
</feature>
<gene>
    <name evidence="2" type="ORF">NLJ89_g9824</name>
</gene>